<dbReference type="SUPFAM" id="SSF53448">
    <property type="entry name" value="Nucleotide-diphospho-sugar transferases"/>
    <property type="match status" value="1"/>
</dbReference>
<dbReference type="PANTHER" id="PTHR47183">
    <property type="entry name" value="GLUCOSE-1-PHOSPHATE CYTIDYLYLTRANSFERASE-RELATED"/>
    <property type="match status" value="1"/>
</dbReference>
<dbReference type="AlphaFoldDB" id="A0A1I0HRZ7"/>
<proteinExistence type="predicted"/>
<name>A0A1I0HRZ7_9BACT</name>
<dbReference type="Pfam" id="PF00483">
    <property type="entry name" value="NTP_transferase"/>
    <property type="match status" value="1"/>
</dbReference>
<evidence type="ECO:0000313" key="3">
    <source>
        <dbReference type="Proteomes" id="UP000181981"/>
    </source>
</evidence>
<gene>
    <name evidence="2" type="ORF">SAMN05444285_12642</name>
</gene>
<dbReference type="PANTHER" id="PTHR47183:SF3">
    <property type="entry name" value="TRANSFERASE"/>
    <property type="match status" value="1"/>
</dbReference>
<dbReference type="InterPro" id="IPR013446">
    <property type="entry name" value="G1P_cyt_trans-like"/>
</dbReference>
<dbReference type="InterPro" id="IPR029044">
    <property type="entry name" value="Nucleotide-diphossugar_trans"/>
</dbReference>
<dbReference type="GO" id="GO:0047343">
    <property type="term" value="F:glucose-1-phosphate cytidylyltransferase activity"/>
    <property type="evidence" value="ECO:0007669"/>
    <property type="project" value="InterPro"/>
</dbReference>
<evidence type="ECO:0000259" key="1">
    <source>
        <dbReference type="Pfam" id="PF00483"/>
    </source>
</evidence>
<dbReference type="Gene3D" id="3.90.550.10">
    <property type="entry name" value="Spore Coat Polysaccharide Biosynthesis Protein SpsA, Chain A"/>
    <property type="match status" value="1"/>
</dbReference>
<dbReference type="RefSeq" id="WP_074780844.1">
    <property type="nucleotide sequence ID" value="NZ_FOHT01000026.1"/>
</dbReference>
<reference evidence="2 3" key="1">
    <citation type="submission" date="2016-10" db="EMBL/GenBank/DDBJ databases">
        <authorList>
            <person name="de Groot N.N."/>
        </authorList>
    </citation>
    <scope>NUCLEOTIDE SEQUENCE [LARGE SCALE GENOMIC DNA]</scope>
    <source>
        <strain evidence="2 3">DSM 25947</strain>
    </source>
</reference>
<evidence type="ECO:0000313" key="2">
    <source>
        <dbReference type="EMBL" id="SET86813.1"/>
    </source>
</evidence>
<keyword evidence="2" id="KW-0808">Transferase</keyword>
<dbReference type="EMBL" id="FOHT01000026">
    <property type="protein sequence ID" value="SET86813.1"/>
    <property type="molecule type" value="Genomic_DNA"/>
</dbReference>
<protein>
    <submittedName>
        <fullName evidence="2">Glucose-1-phosphate cytidylyltransferase</fullName>
    </submittedName>
</protein>
<sequence length="280" mass="32865">MKVVLFCGGQGIRLREYSEQIPKPMVTIGYRPILWNVMKYYASYGHKDFILCLGYKGDYIKNYFINYNETLSNNFVYTKGGSEIELLNSDIDDWRITFVDTGLNSNIGMRLLKVKEYLKDEDLFLANYSDGLTDLHLPDMLDWFLNDKSKTAAIMAYQPTQSFHVVQRKNDGTVKKISHIGSAGLHINTGYFILRKEIFDYMEQGDELVDQPFSRLIKENKLISWEHNGYWASMDTFKDKKNLDDIYAQGNPPWEVWTRFENQEKKKTKLIKRFTKYVVL</sequence>
<keyword evidence="2" id="KW-0548">Nucleotidyltransferase</keyword>
<feature type="domain" description="Nucleotidyl transferase" evidence="1">
    <location>
        <begin position="3"/>
        <end position="203"/>
    </location>
</feature>
<dbReference type="Proteomes" id="UP000181981">
    <property type="component" value="Unassembled WGS sequence"/>
</dbReference>
<dbReference type="OrthoDB" id="9813880at2"/>
<accession>A0A1I0HRZ7</accession>
<dbReference type="InterPro" id="IPR005835">
    <property type="entry name" value="NTP_transferase_dom"/>
</dbReference>
<organism evidence="2 3">
    <name type="scientific">Draconibacterium orientale</name>
    <dbReference type="NCBI Taxonomy" id="1168034"/>
    <lineage>
        <taxon>Bacteria</taxon>
        <taxon>Pseudomonadati</taxon>
        <taxon>Bacteroidota</taxon>
        <taxon>Bacteroidia</taxon>
        <taxon>Marinilabiliales</taxon>
        <taxon>Prolixibacteraceae</taxon>
        <taxon>Draconibacterium</taxon>
    </lineage>
</organism>